<accession>A0AAI9K5P8</accession>
<sequence length="54" mass="6173">MSSCYILSDLHIDRWNYGWTVGDGGGMYIKMGGQQIFSNYGTFRIVCGGWRRAF</sequence>
<organism evidence="1 2">
    <name type="scientific">Coprococcus eutactus</name>
    <dbReference type="NCBI Taxonomy" id="33043"/>
    <lineage>
        <taxon>Bacteria</taxon>
        <taxon>Bacillati</taxon>
        <taxon>Bacillota</taxon>
        <taxon>Clostridia</taxon>
        <taxon>Lachnospirales</taxon>
        <taxon>Lachnospiraceae</taxon>
        <taxon>Coprococcus</taxon>
    </lineage>
</organism>
<dbReference type="EMBL" id="BLYL01000012">
    <property type="protein sequence ID" value="GFO94934.1"/>
    <property type="molecule type" value="Genomic_DNA"/>
</dbReference>
<reference evidence="1" key="1">
    <citation type="submission" date="2020-06" db="EMBL/GenBank/DDBJ databases">
        <title>Characterization of fructooligosaccharide metabolism and fructooligosaccharide-degrading enzymes in human commensal butyrate producers.</title>
        <authorList>
            <person name="Tanno H."/>
            <person name="Fujii T."/>
            <person name="Hirano K."/>
            <person name="Maeno S."/>
            <person name="Tonozuka T."/>
            <person name="Sakamoto M."/>
            <person name="Ohkuma M."/>
            <person name="Tochio T."/>
            <person name="Endo A."/>
        </authorList>
    </citation>
    <scope>NUCLEOTIDE SEQUENCE</scope>
    <source>
        <strain evidence="1">JCM 31265</strain>
    </source>
</reference>
<dbReference type="Proteomes" id="UP000660047">
    <property type="component" value="Unassembled WGS sequence"/>
</dbReference>
<proteinExistence type="predicted"/>
<gene>
    <name evidence="1" type="ORF">COEU31_19800</name>
</gene>
<comment type="caution">
    <text evidence="1">The sequence shown here is derived from an EMBL/GenBank/DDBJ whole genome shotgun (WGS) entry which is preliminary data.</text>
</comment>
<protein>
    <submittedName>
        <fullName evidence="1">Uncharacterized protein</fullName>
    </submittedName>
</protein>
<dbReference type="AlphaFoldDB" id="A0AAI9K5P8"/>
<evidence type="ECO:0000313" key="1">
    <source>
        <dbReference type="EMBL" id="GFO94934.1"/>
    </source>
</evidence>
<name>A0AAI9K5P8_9FIRM</name>
<evidence type="ECO:0000313" key="2">
    <source>
        <dbReference type="Proteomes" id="UP000660047"/>
    </source>
</evidence>